<dbReference type="Pfam" id="PF20239">
    <property type="entry name" value="DUF6596"/>
    <property type="match status" value="1"/>
</dbReference>
<keyword evidence="9" id="KW-1185">Reference proteome</keyword>
<dbReference type="Pfam" id="PF08281">
    <property type="entry name" value="Sigma70_r4_2"/>
    <property type="match status" value="1"/>
</dbReference>
<dbReference type="InterPro" id="IPR046531">
    <property type="entry name" value="DUF6596"/>
</dbReference>
<dbReference type="SUPFAM" id="SSF88659">
    <property type="entry name" value="Sigma3 and sigma4 domains of RNA polymerase sigma factors"/>
    <property type="match status" value="1"/>
</dbReference>
<evidence type="ECO:0000313" key="8">
    <source>
        <dbReference type="EMBL" id="MFC4694191.1"/>
    </source>
</evidence>
<dbReference type="Proteomes" id="UP001596025">
    <property type="component" value="Unassembled WGS sequence"/>
</dbReference>
<feature type="domain" description="DUF6596" evidence="7">
    <location>
        <begin position="184"/>
        <end position="284"/>
    </location>
</feature>
<name>A0ABV9LK46_9ACTN</name>
<evidence type="ECO:0000313" key="9">
    <source>
        <dbReference type="Proteomes" id="UP001596025"/>
    </source>
</evidence>
<feature type="domain" description="RNA polymerase sigma factor 70 region 4 type 2" evidence="6">
    <location>
        <begin position="116"/>
        <end position="166"/>
    </location>
</feature>
<dbReference type="InterPro" id="IPR007627">
    <property type="entry name" value="RNA_pol_sigma70_r2"/>
</dbReference>
<evidence type="ECO:0000259" key="5">
    <source>
        <dbReference type="Pfam" id="PF04542"/>
    </source>
</evidence>
<protein>
    <submittedName>
        <fullName evidence="8">RNA polymerase sigma factor</fullName>
    </submittedName>
</protein>
<dbReference type="InterPro" id="IPR013325">
    <property type="entry name" value="RNA_pol_sigma_r2"/>
</dbReference>
<gene>
    <name evidence="8" type="ORF">ACFO3M_12410</name>
</gene>
<keyword evidence="2" id="KW-0805">Transcription regulation</keyword>
<dbReference type="Pfam" id="PF04542">
    <property type="entry name" value="Sigma70_r2"/>
    <property type="match status" value="1"/>
</dbReference>
<accession>A0ABV9LK46</accession>
<dbReference type="Gene3D" id="1.10.1740.10">
    <property type="match status" value="1"/>
</dbReference>
<evidence type="ECO:0000256" key="3">
    <source>
        <dbReference type="ARBA" id="ARBA00023082"/>
    </source>
</evidence>
<dbReference type="PANTHER" id="PTHR47756:SF2">
    <property type="entry name" value="BLL6612 PROTEIN"/>
    <property type="match status" value="1"/>
</dbReference>
<dbReference type="InterPro" id="IPR036388">
    <property type="entry name" value="WH-like_DNA-bd_sf"/>
</dbReference>
<feature type="domain" description="RNA polymerase sigma-70 region 2" evidence="5">
    <location>
        <begin position="23"/>
        <end position="81"/>
    </location>
</feature>
<dbReference type="InterPro" id="IPR013249">
    <property type="entry name" value="RNA_pol_sigma70_r4_t2"/>
</dbReference>
<dbReference type="Gene3D" id="1.10.10.10">
    <property type="entry name" value="Winged helix-like DNA-binding domain superfamily/Winged helix DNA-binding domain"/>
    <property type="match status" value="1"/>
</dbReference>
<keyword evidence="3" id="KW-0731">Sigma factor</keyword>
<reference evidence="9" key="1">
    <citation type="journal article" date="2019" name="Int. J. Syst. Evol. Microbiol.">
        <title>The Global Catalogue of Microorganisms (GCM) 10K type strain sequencing project: providing services to taxonomists for standard genome sequencing and annotation.</title>
        <authorList>
            <consortium name="The Broad Institute Genomics Platform"/>
            <consortium name="The Broad Institute Genome Sequencing Center for Infectious Disease"/>
            <person name="Wu L."/>
            <person name="Ma J."/>
        </authorList>
    </citation>
    <scope>NUCLEOTIDE SEQUENCE [LARGE SCALE GENOMIC DNA]</scope>
    <source>
        <strain evidence="9">CCUG 62763</strain>
    </source>
</reference>
<evidence type="ECO:0000259" key="6">
    <source>
        <dbReference type="Pfam" id="PF08281"/>
    </source>
</evidence>
<evidence type="ECO:0000259" key="7">
    <source>
        <dbReference type="Pfam" id="PF20239"/>
    </source>
</evidence>
<dbReference type="PANTHER" id="PTHR47756">
    <property type="entry name" value="BLL6612 PROTEIN-RELATED"/>
    <property type="match status" value="1"/>
</dbReference>
<organism evidence="8 9">
    <name type="scientific">Geodermatophilus arenarius</name>
    <dbReference type="NCBI Taxonomy" id="1137990"/>
    <lineage>
        <taxon>Bacteria</taxon>
        <taxon>Bacillati</taxon>
        <taxon>Actinomycetota</taxon>
        <taxon>Actinomycetes</taxon>
        <taxon>Geodermatophilales</taxon>
        <taxon>Geodermatophilaceae</taxon>
        <taxon>Geodermatophilus</taxon>
    </lineage>
</organism>
<proteinExistence type="inferred from homology"/>
<evidence type="ECO:0000256" key="1">
    <source>
        <dbReference type="ARBA" id="ARBA00010641"/>
    </source>
</evidence>
<dbReference type="RefSeq" id="WP_387988906.1">
    <property type="nucleotide sequence ID" value="NZ_JBHSGR010000012.1"/>
</dbReference>
<evidence type="ECO:0000256" key="2">
    <source>
        <dbReference type="ARBA" id="ARBA00023015"/>
    </source>
</evidence>
<dbReference type="InterPro" id="IPR013324">
    <property type="entry name" value="RNA_pol_sigma_r3/r4-like"/>
</dbReference>
<keyword evidence="4" id="KW-0804">Transcription</keyword>
<sequence>MALPTADAVAAAVADAHRREWAFVLAATVRVTRDLDVAEECVQDAFAAALTDWAAHGVPARPGAWLTTAARRRALNVLRHRGVERRHLPLLVEEDVAPALVDEAHGYPDDRLRLVVTCCHPALDRPAQVALTLRLVCGLSTAEVARAFLVPTATMAARITRAKKKIAVARIPYRVPPPAELPERVDAVLSVVHLLFTTGHTTPAGEDLVRHDLVERSVGLARMLRRLLPGDAAVAGLLALLLLTDARRETRTGADGRLLLLEEQDRTRWDRAAIAEGVALVREALRARPPSRYALQAAIAAVHAESPSWADTDWAEIVALYGVLTAVWPSPVVALNRAVAVGFASGPAAGLAALDELAAEPQLAGYGYLPAARADLLRRLGRVAEARDAYAEALLLTENAVEREFLAGRLRELG</sequence>
<dbReference type="EMBL" id="JBHSGR010000012">
    <property type="protein sequence ID" value="MFC4694191.1"/>
    <property type="molecule type" value="Genomic_DNA"/>
</dbReference>
<evidence type="ECO:0000256" key="4">
    <source>
        <dbReference type="ARBA" id="ARBA00023163"/>
    </source>
</evidence>
<dbReference type="SUPFAM" id="SSF88946">
    <property type="entry name" value="Sigma2 domain of RNA polymerase sigma factors"/>
    <property type="match status" value="1"/>
</dbReference>
<comment type="caution">
    <text evidence="8">The sequence shown here is derived from an EMBL/GenBank/DDBJ whole genome shotgun (WGS) entry which is preliminary data.</text>
</comment>
<comment type="similarity">
    <text evidence="1">Belongs to the sigma-70 factor family. ECF subfamily.</text>
</comment>